<dbReference type="InterPro" id="IPR050765">
    <property type="entry name" value="Riboflavin_Biosynth_HTPR"/>
</dbReference>
<dbReference type="GO" id="GO:0009231">
    <property type="term" value="P:riboflavin biosynthetic process"/>
    <property type="evidence" value="ECO:0007669"/>
    <property type="project" value="InterPro"/>
</dbReference>
<proteinExistence type="predicted"/>
<evidence type="ECO:0000313" key="2">
    <source>
        <dbReference type="EMBL" id="GLK08294.1"/>
    </source>
</evidence>
<evidence type="ECO:0000259" key="1">
    <source>
        <dbReference type="Pfam" id="PF01872"/>
    </source>
</evidence>
<comment type="caution">
    <text evidence="2">The sequence shown here is derived from an EMBL/GenBank/DDBJ whole genome shotgun (WGS) entry which is preliminary data.</text>
</comment>
<name>A0A9W6HZ32_9ACTN</name>
<dbReference type="Proteomes" id="UP001143474">
    <property type="component" value="Unassembled WGS sequence"/>
</dbReference>
<dbReference type="AlphaFoldDB" id="A0A9W6HZ32"/>
<dbReference type="PANTHER" id="PTHR38011">
    <property type="entry name" value="DIHYDROFOLATE REDUCTASE FAMILY PROTEIN (AFU_ORTHOLOGUE AFUA_8G06820)"/>
    <property type="match status" value="1"/>
</dbReference>
<dbReference type="SUPFAM" id="SSF53597">
    <property type="entry name" value="Dihydrofolate reductase-like"/>
    <property type="match status" value="1"/>
</dbReference>
<accession>A0A9W6HZ32</accession>
<dbReference type="Gene3D" id="3.40.430.10">
    <property type="entry name" value="Dihydrofolate Reductase, subunit A"/>
    <property type="match status" value="1"/>
</dbReference>
<reference evidence="2" key="1">
    <citation type="journal article" date="2014" name="Int. J. Syst. Evol. Microbiol.">
        <title>Complete genome sequence of Corynebacterium casei LMG S-19264T (=DSM 44701T), isolated from a smear-ripened cheese.</title>
        <authorList>
            <consortium name="US DOE Joint Genome Institute (JGI-PGF)"/>
            <person name="Walter F."/>
            <person name="Albersmeier A."/>
            <person name="Kalinowski J."/>
            <person name="Ruckert C."/>
        </authorList>
    </citation>
    <scope>NUCLEOTIDE SEQUENCE</scope>
    <source>
        <strain evidence="2">VKM Ac-2007</strain>
    </source>
</reference>
<dbReference type="GO" id="GO:0008703">
    <property type="term" value="F:5-amino-6-(5-phosphoribosylamino)uracil reductase activity"/>
    <property type="evidence" value="ECO:0007669"/>
    <property type="project" value="InterPro"/>
</dbReference>
<evidence type="ECO:0000313" key="3">
    <source>
        <dbReference type="Proteomes" id="UP001143474"/>
    </source>
</evidence>
<dbReference type="InterPro" id="IPR002734">
    <property type="entry name" value="RibDG_C"/>
</dbReference>
<reference evidence="2" key="2">
    <citation type="submission" date="2023-01" db="EMBL/GenBank/DDBJ databases">
        <authorList>
            <person name="Sun Q."/>
            <person name="Evtushenko L."/>
        </authorList>
    </citation>
    <scope>NUCLEOTIDE SEQUENCE</scope>
    <source>
        <strain evidence="2">VKM Ac-2007</strain>
    </source>
</reference>
<gene>
    <name evidence="2" type="ORF">GCM10017600_16990</name>
</gene>
<dbReference type="RefSeq" id="WP_271216799.1">
    <property type="nucleotide sequence ID" value="NZ_BAAAVD010000044.1"/>
</dbReference>
<dbReference type="InterPro" id="IPR024072">
    <property type="entry name" value="DHFR-like_dom_sf"/>
</dbReference>
<dbReference type="Pfam" id="PF01872">
    <property type="entry name" value="RibD_C"/>
    <property type="match status" value="1"/>
</dbReference>
<sequence>MRKVILYMQLTVDGFTEGPEGEMDWLKVDEETWRFINDLLDPADTALLGRVTYEVFESSWPEVAKDPSSPKEEVEYARWIEETPKVVFSRSLDRVGWKNTRLAKGDLAEEIAELKGQPGGNMILFGGIGIARAFMRLGLIDEYRLLVNPSLIGAGKPLFGDPEARADLRLIEAQTFASGVVGLYYETDRSA</sequence>
<dbReference type="PANTHER" id="PTHR38011:SF11">
    <property type="entry name" value="2,5-DIAMINO-6-RIBOSYLAMINO-4(3H)-PYRIMIDINONE 5'-PHOSPHATE REDUCTASE"/>
    <property type="match status" value="1"/>
</dbReference>
<dbReference type="EMBL" id="BSEV01000002">
    <property type="protein sequence ID" value="GLK08294.1"/>
    <property type="molecule type" value="Genomic_DNA"/>
</dbReference>
<protein>
    <recommendedName>
        <fullName evidence="1">Bacterial bifunctional deaminase-reductase C-terminal domain-containing protein</fullName>
    </recommendedName>
</protein>
<keyword evidence="3" id="KW-1185">Reference proteome</keyword>
<organism evidence="2 3">
    <name type="scientific">Streptosporangium carneum</name>
    <dbReference type="NCBI Taxonomy" id="47481"/>
    <lineage>
        <taxon>Bacteria</taxon>
        <taxon>Bacillati</taxon>
        <taxon>Actinomycetota</taxon>
        <taxon>Actinomycetes</taxon>
        <taxon>Streptosporangiales</taxon>
        <taxon>Streptosporangiaceae</taxon>
        <taxon>Streptosporangium</taxon>
    </lineage>
</organism>
<feature type="domain" description="Bacterial bifunctional deaminase-reductase C-terminal" evidence="1">
    <location>
        <begin position="2"/>
        <end position="181"/>
    </location>
</feature>